<protein>
    <submittedName>
        <fullName evidence="2">Short chain dehydrogenase</fullName>
    </submittedName>
</protein>
<evidence type="ECO:0000313" key="2">
    <source>
        <dbReference type="EMBL" id="AFE06557.1"/>
    </source>
</evidence>
<accession>H8MFN0</accession>
<dbReference type="KEGG" id="ccx:COCOR_05760"/>
<gene>
    <name evidence="2" type="ordered locus">COCOR_05760</name>
</gene>
<dbReference type="Gene3D" id="3.40.50.720">
    <property type="entry name" value="NAD(P)-binding Rossmann-like Domain"/>
    <property type="match status" value="1"/>
</dbReference>
<keyword evidence="3" id="KW-1185">Reference proteome</keyword>
<dbReference type="InParanoid" id="H8MFN0"/>
<dbReference type="PANTHER" id="PTHR43157:SF31">
    <property type="entry name" value="PHOSPHATIDYLINOSITOL-GLYCAN BIOSYNTHESIS CLASS F PROTEIN"/>
    <property type="match status" value="1"/>
</dbReference>
<dbReference type="InterPro" id="IPR036291">
    <property type="entry name" value="NAD(P)-bd_dom_sf"/>
</dbReference>
<proteinExistence type="predicted"/>
<dbReference type="EMBL" id="CP003389">
    <property type="protein sequence ID" value="AFE06557.1"/>
    <property type="molecule type" value="Genomic_DNA"/>
</dbReference>
<dbReference type="HOGENOM" id="CLU_152267_0_0_7"/>
<dbReference type="GO" id="GO:0016491">
    <property type="term" value="F:oxidoreductase activity"/>
    <property type="evidence" value="ECO:0007669"/>
    <property type="project" value="UniProtKB-KW"/>
</dbReference>
<reference evidence="2 3" key="1">
    <citation type="journal article" date="2012" name="J. Bacteriol.">
        <title>Complete Genome Sequence of the Fruiting Myxobacterium Corallococcus coralloides DSM 2259.</title>
        <authorList>
            <person name="Huntley S."/>
            <person name="Zhang Y."/>
            <person name="Treuner-Lange A."/>
            <person name="Kneip S."/>
            <person name="Sensen C.W."/>
            <person name="Sogaard-Andersen L."/>
        </authorList>
    </citation>
    <scope>NUCLEOTIDE SEQUENCE [LARGE SCALE GENOMIC DNA]</scope>
    <source>
        <strain evidence="3">ATCC 25202 / DSM 2259 / NBRC 100086 / M2</strain>
    </source>
</reference>
<dbReference type="STRING" id="1144275.COCOR_05760"/>
<dbReference type="RefSeq" id="WP_014398548.1">
    <property type="nucleotide sequence ID" value="NC_017030.1"/>
</dbReference>
<evidence type="ECO:0000256" key="1">
    <source>
        <dbReference type="ARBA" id="ARBA00023002"/>
    </source>
</evidence>
<organism evidence="2 3">
    <name type="scientific">Corallococcus coralloides (strain ATCC 25202 / DSM 2259 / NBRC 100086 / M2)</name>
    <name type="common">Myxococcus coralloides</name>
    <dbReference type="NCBI Taxonomy" id="1144275"/>
    <lineage>
        <taxon>Bacteria</taxon>
        <taxon>Pseudomonadati</taxon>
        <taxon>Myxococcota</taxon>
        <taxon>Myxococcia</taxon>
        <taxon>Myxococcales</taxon>
        <taxon>Cystobacterineae</taxon>
        <taxon>Myxococcaceae</taxon>
        <taxon>Corallococcus</taxon>
    </lineage>
</organism>
<keyword evidence="1" id="KW-0560">Oxidoreductase</keyword>
<dbReference type="eggNOG" id="COG1028">
    <property type="taxonomic scope" value="Bacteria"/>
</dbReference>
<reference evidence="3" key="2">
    <citation type="submission" date="2012-03" db="EMBL/GenBank/DDBJ databases">
        <title>Genome sequence of the fruiting myxobacterium Corallococcus coralloides DSM 2259.</title>
        <authorList>
            <person name="Huntley S."/>
            <person name="Zhang Y."/>
            <person name="Treuner-Lange A."/>
            <person name="Sensen C.W."/>
            <person name="Sogaard-Andersen L."/>
        </authorList>
    </citation>
    <scope>NUCLEOTIDE SEQUENCE [LARGE SCALE GENOMIC DNA]</scope>
    <source>
        <strain evidence="3">ATCC 25202 / DSM 2259 / NBRC 100086 / M2</strain>
    </source>
</reference>
<dbReference type="PANTHER" id="PTHR43157">
    <property type="entry name" value="PHOSPHATIDYLINOSITOL-GLYCAN BIOSYNTHESIS CLASS F PROTEIN-RELATED"/>
    <property type="match status" value="1"/>
</dbReference>
<dbReference type="AlphaFoldDB" id="H8MFN0"/>
<evidence type="ECO:0000313" key="3">
    <source>
        <dbReference type="Proteomes" id="UP000007587"/>
    </source>
</evidence>
<dbReference type="SUPFAM" id="SSF51735">
    <property type="entry name" value="NAD(P)-binding Rossmann-fold domains"/>
    <property type="match status" value="1"/>
</dbReference>
<name>H8MFN0_CORCM</name>
<sequence>MEGTTANCFEPGMVRTRFGGFGSDQGLLLNVVYALAKPFSSTPEEGADSLRWLATSPEAASLQGEYVSKRRPVKPRKQALDSKLAAGLWEVSEKLCSHATA</sequence>
<dbReference type="Proteomes" id="UP000007587">
    <property type="component" value="Chromosome"/>
</dbReference>